<name>A0A8S5LDB7_9CAUD</name>
<dbReference type="EMBL" id="BK014690">
    <property type="protein sequence ID" value="DAD68005.1"/>
    <property type="molecule type" value="Genomic_DNA"/>
</dbReference>
<protein>
    <submittedName>
        <fullName evidence="1">Uncharacterized protein</fullName>
    </submittedName>
</protein>
<accession>A0A8S5LDB7</accession>
<reference evidence="1" key="1">
    <citation type="journal article" date="2021" name="Proc. Natl. Acad. Sci. U.S.A.">
        <title>A Catalog of Tens of Thousands of Viruses from Human Metagenomes Reveals Hidden Associations with Chronic Diseases.</title>
        <authorList>
            <person name="Tisza M.J."/>
            <person name="Buck C.B."/>
        </authorList>
    </citation>
    <scope>NUCLEOTIDE SEQUENCE</scope>
    <source>
        <strain evidence="1">CtCCX1</strain>
    </source>
</reference>
<sequence length="42" mass="4703">MFFKIISHTSLQPTTNNQSIVYKHITSSLPVVTTYMVVSGCK</sequence>
<evidence type="ECO:0000313" key="1">
    <source>
        <dbReference type="EMBL" id="DAD68005.1"/>
    </source>
</evidence>
<organism evidence="1">
    <name type="scientific">Siphoviridae sp. ctCCX1</name>
    <dbReference type="NCBI Taxonomy" id="2823567"/>
    <lineage>
        <taxon>Viruses</taxon>
        <taxon>Duplodnaviria</taxon>
        <taxon>Heunggongvirae</taxon>
        <taxon>Uroviricota</taxon>
        <taxon>Caudoviricetes</taxon>
    </lineage>
</organism>
<proteinExistence type="predicted"/>